<name>A0AAV5WC31_9BILA</name>
<evidence type="ECO:0000256" key="1">
    <source>
        <dbReference type="SAM" id="MobiDB-lite"/>
    </source>
</evidence>
<comment type="caution">
    <text evidence="2">The sequence shown here is derived from an EMBL/GenBank/DDBJ whole genome shotgun (WGS) entry which is preliminary data.</text>
</comment>
<keyword evidence="3" id="KW-1185">Reference proteome</keyword>
<dbReference type="AlphaFoldDB" id="A0AAV5WC31"/>
<reference evidence="2" key="1">
    <citation type="submission" date="2023-10" db="EMBL/GenBank/DDBJ databases">
        <title>Genome assembly of Pristionchus species.</title>
        <authorList>
            <person name="Yoshida K."/>
            <person name="Sommer R.J."/>
        </authorList>
    </citation>
    <scope>NUCLEOTIDE SEQUENCE</scope>
    <source>
        <strain evidence="2">RS5133</strain>
    </source>
</reference>
<accession>A0AAV5WC31</accession>
<sequence>MRIVFISSFISSFVLRNARIRLRLTPLRPYGGGRDERPAFDVEYRMAETRLVCVNRDSSSSRSRNVEKYEKEEETGLDLLHDESRDRTDNERVAMKLEVVASKTGIFTLYYVEISLCSGSFSLLLPPSSVSIERKMLMAIVEETEHSIEFPQGK</sequence>
<protein>
    <submittedName>
        <fullName evidence="2">Uncharacterized protein</fullName>
    </submittedName>
</protein>
<feature type="region of interest" description="Disordered" evidence="1">
    <location>
        <begin position="57"/>
        <end position="78"/>
    </location>
</feature>
<evidence type="ECO:0000313" key="3">
    <source>
        <dbReference type="Proteomes" id="UP001432322"/>
    </source>
</evidence>
<feature type="non-terminal residue" evidence="2">
    <location>
        <position position="154"/>
    </location>
</feature>
<evidence type="ECO:0000313" key="2">
    <source>
        <dbReference type="EMBL" id="GMT29471.1"/>
    </source>
</evidence>
<dbReference type="Proteomes" id="UP001432322">
    <property type="component" value="Unassembled WGS sequence"/>
</dbReference>
<organism evidence="2 3">
    <name type="scientific">Pristionchus fissidentatus</name>
    <dbReference type="NCBI Taxonomy" id="1538716"/>
    <lineage>
        <taxon>Eukaryota</taxon>
        <taxon>Metazoa</taxon>
        <taxon>Ecdysozoa</taxon>
        <taxon>Nematoda</taxon>
        <taxon>Chromadorea</taxon>
        <taxon>Rhabditida</taxon>
        <taxon>Rhabditina</taxon>
        <taxon>Diplogasteromorpha</taxon>
        <taxon>Diplogasteroidea</taxon>
        <taxon>Neodiplogasteridae</taxon>
        <taxon>Pristionchus</taxon>
    </lineage>
</organism>
<gene>
    <name evidence="2" type="ORF">PFISCL1PPCAC_20768</name>
</gene>
<proteinExistence type="predicted"/>
<dbReference type="EMBL" id="BTSY01000005">
    <property type="protein sequence ID" value="GMT29471.1"/>
    <property type="molecule type" value="Genomic_DNA"/>
</dbReference>